<accession>A0A4V2DCG9</accession>
<dbReference type="SMART" id="SM00342">
    <property type="entry name" value="HTH_ARAC"/>
    <property type="match status" value="1"/>
</dbReference>
<dbReference type="EMBL" id="SGIT01000001">
    <property type="protein sequence ID" value="RZF61448.1"/>
    <property type="molecule type" value="Genomic_DNA"/>
</dbReference>
<evidence type="ECO:0000313" key="5">
    <source>
        <dbReference type="EMBL" id="RZF61448.1"/>
    </source>
</evidence>
<dbReference type="RefSeq" id="WP_130139677.1">
    <property type="nucleotide sequence ID" value="NZ_SGIT01000001.1"/>
</dbReference>
<dbReference type="PANTHER" id="PTHR46796">
    <property type="entry name" value="HTH-TYPE TRANSCRIPTIONAL ACTIVATOR RHAS-RELATED"/>
    <property type="match status" value="1"/>
</dbReference>
<protein>
    <submittedName>
        <fullName evidence="5">AraC family transcriptional regulator</fullName>
    </submittedName>
</protein>
<name>A0A4V2DCG9_9SPHI</name>
<dbReference type="InterPro" id="IPR018060">
    <property type="entry name" value="HTH_AraC"/>
</dbReference>
<dbReference type="Gene3D" id="1.10.10.60">
    <property type="entry name" value="Homeodomain-like"/>
    <property type="match status" value="1"/>
</dbReference>
<dbReference type="Pfam" id="PF12833">
    <property type="entry name" value="HTH_18"/>
    <property type="match status" value="1"/>
</dbReference>
<keyword evidence="2" id="KW-0238">DNA-binding</keyword>
<dbReference type="GO" id="GO:0043565">
    <property type="term" value="F:sequence-specific DNA binding"/>
    <property type="evidence" value="ECO:0007669"/>
    <property type="project" value="InterPro"/>
</dbReference>
<evidence type="ECO:0000256" key="2">
    <source>
        <dbReference type="ARBA" id="ARBA00023125"/>
    </source>
</evidence>
<organism evidence="5 6">
    <name type="scientific">Sphingobacterium corticibacterium</name>
    <dbReference type="NCBI Taxonomy" id="2484746"/>
    <lineage>
        <taxon>Bacteria</taxon>
        <taxon>Pseudomonadati</taxon>
        <taxon>Bacteroidota</taxon>
        <taxon>Sphingobacteriia</taxon>
        <taxon>Sphingobacteriales</taxon>
        <taxon>Sphingobacteriaceae</taxon>
        <taxon>Sphingobacterium</taxon>
    </lineage>
</organism>
<evidence type="ECO:0000256" key="1">
    <source>
        <dbReference type="ARBA" id="ARBA00023015"/>
    </source>
</evidence>
<dbReference type="PANTHER" id="PTHR46796:SF13">
    <property type="entry name" value="HTH-TYPE TRANSCRIPTIONAL ACTIVATOR RHAS"/>
    <property type="match status" value="1"/>
</dbReference>
<dbReference type="GO" id="GO:0003700">
    <property type="term" value="F:DNA-binding transcription factor activity"/>
    <property type="evidence" value="ECO:0007669"/>
    <property type="project" value="InterPro"/>
</dbReference>
<evidence type="ECO:0000256" key="3">
    <source>
        <dbReference type="ARBA" id="ARBA00023163"/>
    </source>
</evidence>
<proteinExistence type="predicted"/>
<sequence>MNFTPEIRSLYKPVQPTIRQSADNVIYTEFLPDIKLQPFLYCYWQLKTTQELSEQFNYRVVADGCIDIYFELNNPQENYVMGFCKKFTEFPLDNTFNYVGLRFLPTMFPQLFRINAMELSNRYEYLQLVVPHLSNFISNSFHEKQNQEEIKVLLDNYFLGLIKKIELDNDNRLYNAIDIILKNFGVLDVEKDLNTGISQRQLRRIFEFYVGDTAKTFSKVIRFQNILRAKPSKQSLRQNKLFFDAGYYDQSHFIKEFKNFYGVTPSKAFGR</sequence>
<gene>
    <name evidence="5" type="ORF">EWE74_00970</name>
</gene>
<keyword evidence="6" id="KW-1185">Reference proteome</keyword>
<keyword evidence="3" id="KW-0804">Transcription</keyword>
<dbReference type="Proteomes" id="UP000292855">
    <property type="component" value="Unassembled WGS sequence"/>
</dbReference>
<comment type="caution">
    <text evidence="5">The sequence shown here is derived from an EMBL/GenBank/DDBJ whole genome shotgun (WGS) entry which is preliminary data.</text>
</comment>
<dbReference type="OrthoDB" id="662446at2"/>
<dbReference type="Pfam" id="PF20240">
    <property type="entry name" value="DUF6597"/>
    <property type="match status" value="1"/>
</dbReference>
<dbReference type="InterPro" id="IPR050204">
    <property type="entry name" value="AraC_XylS_family_regulators"/>
</dbReference>
<reference evidence="5 6" key="1">
    <citation type="submission" date="2019-02" db="EMBL/GenBank/DDBJ databases">
        <authorList>
            <person name="Li Y."/>
        </authorList>
    </citation>
    <scope>NUCLEOTIDE SEQUENCE [LARGE SCALE GENOMIC DNA]</scope>
    <source>
        <strain evidence="5 6">30C10-4-7</strain>
    </source>
</reference>
<dbReference type="InterPro" id="IPR046532">
    <property type="entry name" value="DUF6597"/>
</dbReference>
<dbReference type="PROSITE" id="PS01124">
    <property type="entry name" value="HTH_ARAC_FAMILY_2"/>
    <property type="match status" value="1"/>
</dbReference>
<evidence type="ECO:0000313" key="6">
    <source>
        <dbReference type="Proteomes" id="UP000292855"/>
    </source>
</evidence>
<evidence type="ECO:0000259" key="4">
    <source>
        <dbReference type="PROSITE" id="PS01124"/>
    </source>
</evidence>
<dbReference type="AlphaFoldDB" id="A0A4V2DCG9"/>
<keyword evidence="1" id="KW-0805">Transcription regulation</keyword>
<feature type="domain" description="HTH araC/xylS-type" evidence="4">
    <location>
        <begin position="196"/>
        <end position="271"/>
    </location>
</feature>